<organism evidence="1 2">
    <name type="scientific">Candidatus Nitrosomaritimum aestuariumsis</name>
    <dbReference type="NCBI Taxonomy" id="3342354"/>
    <lineage>
        <taxon>Archaea</taxon>
        <taxon>Nitrososphaerota</taxon>
        <taxon>Nitrososphaeria</taxon>
        <taxon>Nitrosopumilales</taxon>
        <taxon>Nitrosopumilaceae</taxon>
        <taxon>Candidatus Nitrosomaritimum</taxon>
    </lineage>
</organism>
<dbReference type="Proteomes" id="UP000526786">
    <property type="component" value="Unassembled WGS sequence"/>
</dbReference>
<gene>
    <name evidence="1" type="ORF">H2B05_07030</name>
</gene>
<proteinExistence type="predicted"/>
<comment type="caution">
    <text evidence="1">The sequence shown here is derived from an EMBL/GenBank/DDBJ whole genome shotgun (WGS) entry which is preliminary data.</text>
</comment>
<evidence type="ECO:0000313" key="1">
    <source>
        <dbReference type="EMBL" id="MBA4454678.1"/>
    </source>
</evidence>
<protein>
    <submittedName>
        <fullName evidence="1">Uncharacterized protein</fullName>
    </submittedName>
</protein>
<accession>A0AC60W4Q7</accession>
<reference evidence="1 2" key="1">
    <citation type="journal article" date="2020" name="Appl. Environ. Microbiol.">
        <title>Genomic Characteristics of a Novel Species of Ammonia-Oxidizing Archaea from the Jiulong River Estuary.</title>
        <authorList>
            <person name="Zou D."/>
            <person name="Wan R."/>
            <person name="Han L."/>
            <person name="Xu M.N."/>
            <person name="Liu Y."/>
            <person name="Liu H."/>
            <person name="Kao S.J."/>
            <person name="Li M."/>
        </authorList>
    </citation>
    <scope>NUCLEOTIDE SEQUENCE [LARGE SCALE GENOMIC DNA]</scope>
    <source>
        <strain evidence="1">W2bin3</strain>
    </source>
</reference>
<sequence>MISPYKDPVEIQHMKKFVDKIVTGFFVFFFGILWFCSTQYYVKPKTHQVAIYDVYGKEISQNQIRTKFSTLEVAQSYIKEYQNTFPHLSFSIKSEFPEMRRRVMFSRILKRDHK</sequence>
<evidence type="ECO:0000313" key="2">
    <source>
        <dbReference type="Proteomes" id="UP000526786"/>
    </source>
</evidence>
<dbReference type="EMBL" id="JACENC010000272">
    <property type="protein sequence ID" value="MBA4454678.1"/>
    <property type="molecule type" value="Genomic_DNA"/>
</dbReference>
<name>A0AC60W4Q7_9ARCH</name>